<reference evidence="2 3" key="1">
    <citation type="journal article" date="2015" name="Genome Announc.">
        <title>Expanding the biotechnology potential of lactobacilli through comparative genomics of 213 strains and associated genera.</title>
        <authorList>
            <person name="Sun Z."/>
            <person name="Harris H.M."/>
            <person name="McCann A."/>
            <person name="Guo C."/>
            <person name="Argimon S."/>
            <person name="Zhang W."/>
            <person name="Yang X."/>
            <person name="Jeffery I.B."/>
            <person name="Cooney J.C."/>
            <person name="Kagawa T.F."/>
            <person name="Liu W."/>
            <person name="Song Y."/>
            <person name="Salvetti E."/>
            <person name="Wrobel A."/>
            <person name="Rasinkangas P."/>
            <person name="Parkhill J."/>
            <person name="Rea M.C."/>
            <person name="O'Sullivan O."/>
            <person name="Ritari J."/>
            <person name="Douillard F.P."/>
            <person name="Paul Ross R."/>
            <person name="Yang R."/>
            <person name="Briner A.E."/>
            <person name="Felis G.E."/>
            <person name="de Vos W.M."/>
            <person name="Barrangou R."/>
            <person name="Klaenhammer T.R."/>
            <person name="Caufield P.W."/>
            <person name="Cui Y."/>
            <person name="Zhang H."/>
            <person name="O'Toole P.W."/>
        </authorList>
    </citation>
    <scope>NUCLEOTIDE SEQUENCE [LARGE SCALE GENOMIC DNA]</scope>
    <source>
        <strain evidence="2 3">DSM 6629</strain>
    </source>
</reference>
<feature type="transmembrane region" description="Helical" evidence="1">
    <location>
        <begin position="175"/>
        <end position="196"/>
    </location>
</feature>
<name>A0ABR5PMU7_9LACO</name>
<feature type="transmembrane region" description="Helical" evidence="1">
    <location>
        <begin position="233"/>
        <end position="251"/>
    </location>
</feature>
<organism evidence="2 3">
    <name type="scientific">Lactobacillus intestinalis DSM 6629</name>
    <dbReference type="NCBI Taxonomy" id="1423761"/>
    <lineage>
        <taxon>Bacteria</taxon>
        <taxon>Bacillati</taxon>
        <taxon>Bacillota</taxon>
        <taxon>Bacilli</taxon>
        <taxon>Lactobacillales</taxon>
        <taxon>Lactobacillaceae</taxon>
        <taxon>Lactobacillus</taxon>
    </lineage>
</organism>
<evidence type="ECO:0000256" key="1">
    <source>
        <dbReference type="SAM" id="Phobius"/>
    </source>
</evidence>
<feature type="transmembrane region" description="Helical" evidence="1">
    <location>
        <begin position="149"/>
        <end position="169"/>
    </location>
</feature>
<feature type="transmembrane region" description="Helical" evidence="1">
    <location>
        <begin position="103"/>
        <end position="121"/>
    </location>
</feature>
<accession>A0ABR5PMU7</accession>
<comment type="caution">
    <text evidence="2">The sequence shown here is derived from an EMBL/GenBank/DDBJ whole genome shotgun (WGS) entry which is preliminary data.</text>
</comment>
<dbReference type="EMBL" id="AZGN01000055">
    <property type="protein sequence ID" value="KRM31315.1"/>
    <property type="molecule type" value="Genomic_DNA"/>
</dbReference>
<evidence type="ECO:0000313" key="2">
    <source>
        <dbReference type="EMBL" id="KRM31315.1"/>
    </source>
</evidence>
<keyword evidence="1" id="KW-0812">Transmembrane</keyword>
<dbReference type="Proteomes" id="UP000051735">
    <property type="component" value="Unassembled WGS sequence"/>
</dbReference>
<gene>
    <name evidence="2" type="ORF">FC44_GL000550</name>
</gene>
<proteinExistence type="predicted"/>
<protein>
    <submittedName>
        <fullName evidence="2">Uncharacterized protein</fullName>
    </submittedName>
</protein>
<keyword evidence="3" id="KW-1185">Reference proteome</keyword>
<feature type="transmembrane region" description="Helical" evidence="1">
    <location>
        <begin position="328"/>
        <end position="347"/>
    </location>
</feature>
<feature type="transmembrane region" description="Helical" evidence="1">
    <location>
        <begin position="21"/>
        <end position="39"/>
    </location>
</feature>
<keyword evidence="1" id="KW-1133">Transmembrane helix</keyword>
<dbReference type="GeneID" id="75117193"/>
<sequence length="366" mass="42494">MAEENKKINCSQTIRSLLNALSIYGFVCLIISFILMFIFNLNEKVLLYLGGIDVMTYMIGGIIFYFGRKKPEIRAFNSRIKETSYILAVTYMILELIPKLETIWCRLVVGLLILGVIWYCIEKFKKFLLYKNQETLKFISICMDIIESAIFYLVIETIILAIIVSLFHINGIINNWVPIFIISGALTIIVFEYWSILINVKAILIYIFLWIIIPIIIFVFYVQNCITGGYNTFHFLFLILAALDSFALATFSNEMQTLVGKKIHDKDGFIAITKIVLANVTLLVAIATGIFEKNRLKNFIFWICSYFYRISKNWHINLNFSINGKMTMFISITLFFIILLSFLLIFLEKKFLNWGINKLTKHGFID</sequence>
<keyword evidence="1" id="KW-0472">Membrane</keyword>
<feature type="transmembrane region" description="Helical" evidence="1">
    <location>
        <begin position="271"/>
        <end position="291"/>
    </location>
</feature>
<feature type="transmembrane region" description="Helical" evidence="1">
    <location>
        <begin position="203"/>
        <end position="221"/>
    </location>
</feature>
<feature type="transmembrane region" description="Helical" evidence="1">
    <location>
        <begin position="45"/>
        <end position="67"/>
    </location>
</feature>
<dbReference type="RefSeq" id="WP_057811584.1">
    <property type="nucleotide sequence ID" value="NZ_AZGN01000055.1"/>
</dbReference>
<evidence type="ECO:0000313" key="3">
    <source>
        <dbReference type="Proteomes" id="UP000051735"/>
    </source>
</evidence>
<feature type="transmembrane region" description="Helical" evidence="1">
    <location>
        <begin position="79"/>
        <end position="97"/>
    </location>
</feature>